<evidence type="ECO:0000256" key="8">
    <source>
        <dbReference type="SAM" id="Phobius"/>
    </source>
</evidence>
<dbReference type="GO" id="GO:0005886">
    <property type="term" value="C:plasma membrane"/>
    <property type="evidence" value="ECO:0007669"/>
    <property type="project" value="UniProtKB-SubCell"/>
</dbReference>
<feature type="transmembrane region" description="Helical" evidence="8">
    <location>
        <begin position="348"/>
        <end position="375"/>
    </location>
</feature>
<gene>
    <name evidence="11" type="primary">devC</name>
    <name evidence="11" type="ORF">LHA35_11550</name>
</gene>
<dbReference type="RefSeq" id="WP_226608401.1">
    <property type="nucleotide sequence ID" value="NZ_JAJAQI010000015.1"/>
</dbReference>
<organism evidence="11 12">
    <name type="scientific">Roseicella aerolata</name>
    <dbReference type="NCBI Taxonomy" id="2883479"/>
    <lineage>
        <taxon>Bacteria</taxon>
        <taxon>Pseudomonadati</taxon>
        <taxon>Pseudomonadota</taxon>
        <taxon>Alphaproteobacteria</taxon>
        <taxon>Acetobacterales</taxon>
        <taxon>Roseomonadaceae</taxon>
        <taxon>Roseicella</taxon>
    </lineage>
</organism>
<feature type="domain" description="MacB-like periplasmic core" evidence="10">
    <location>
        <begin position="64"/>
        <end position="276"/>
    </location>
</feature>
<evidence type="ECO:0000256" key="1">
    <source>
        <dbReference type="ARBA" id="ARBA00004651"/>
    </source>
</evidence>
<dbReference type="Pfam" id="PF12704">
    <property type="entry name" value="MacB_PCD"/>
    <property type="match status" value="1"/>
</dbReference>
<dbReference type="PANTHER" id="PTHR43738:SF1">
    <property type="entry name" value="HEMIN TRANSPORT SYSTEM PERMEASE PROTEIN HRTB-RELATED"/>
    <property type="match status" value="1"/>
</dbReference>
<dbReference type="InterPro" id="IPR005891">
    <property type="entry name" value="DevC"/>
</dbReference>
<dbReference type="PANTHER" id="PTHR43738">
    <property type="entry name" value="ABC TRANSPORTER, MEMBRANE PROTEIN"/>
    <property type="match status" value="1"/>
</dbReference>
<dbReference type="NCBIfam" id="TIGR01185">
    <property type="entry name" value="devC"/>
    <property type="match status" value="1"/>
</dbReference>
<evidence type="ECO:0000256" key="4">
    <source>
        <dbReference type="ARBA" id="ARBA00022692"/>
    </source>
</evidence>
<name>A0A9X1L8B1_9PROT</name>
<dbReference type="InterPro" id="IPR025857">
    <property type="entry name" value="MacB_PCD"/>
</dbReference>
<evidence type="ECO:0000313" key="11">
    <source>
        <dbReference type="EMBL" id="MCB4822369.1"/>
    </source>
</evidence>
<feature type="transmembrane region" description="Helical" evidence="8">
    <location>
        <begin position="61"/>
        <end position="81"/>
    </location>
</feature>
<feature type="transmembrane region" description="Helical" evidence="8">
    <location>
        <begin position="303"/>
        <end position="327"/>
    </location>
</feature>
<reference evidence="11" key="1">
    <citation type="submission" date="2021-10" db="EMBL/GenBank/DDBJ databases">
        <title>Roseicella aerolatum sp. nov., isolated from aerosols of e-waste dismantling site.</title>
        <authorList>
            <person name="Qin T."/>
        </authorList>
    </citation>
    <scope>NUCLEOTIDE SEQUENCE</scope>
    <source>
        <strain evidence="11">GB24</strain>
    </source>
</reference>
<evidence type="ECO:0000313" key="12">
    <source>
        <dbReference type="Proteomes" id="UP001139311"/>
    </source>
</evidence>
<evidence type="ECO:0000256" key="3">
    <source>
        <dbReference type="ARBA" id="ARBA00022475"/>
    </source>
</evidence>
<dbReference type="Pfam" id="PF02687">
    <property type="entry name" value="FtsX"/>
    <property type="match status" value="1"/>
</dbReference>
<keyword evidence="3" id="KW-1003">Cell membrane</keyword>
<evidence type="ECO:0000259" key="9">
    <source>
        <dbReference type="Pfam" id="PF02687"/>
    </source>
</evidence>
<accession>A0A9X1L8B1</accession>
<proteinExistence type="predicted"/>
<sequence length="426" mass="46587">MTAYPLEAPAPPAPGLLPWAPELTGDAPPPESRAPRARPGAALLLPARLAWRQLRAERARLFSAIAGVMFACVLVFMQLGFRSALFDSATALLSAMRADIFLMHPLTTVSFKPEMLPRVRASQAMALPEVRAAVPVYLTQATWRNPEDGTRRAVQLIGFDIESGVMDFPGLAPLAEALKRQDSMAFDLRSRPEFGPVPRLLAERGPFEVQVANRMMEVVGLVEIGPSFRADGNVVMSELNFRRVVKERLPSQVDLVAIRLAPGADREAAVARLRQIMPPDVMVLTQPQLVAHERSYWEEATPIGFIFMFGSIMGLIVGMVIVYQILFSDIASHLKEYATLKAMGYSNLYLGRAVLSAALILAVLGFLPGFMLSALLYDVVGKGTFLPLAMDTERALGVFAMIFTMCAAAGLLAMRKLRDANPADMF</sequence>
<evidence type="ECO:0000256" key="5">
    <source>
        <dbReference type="ARBA" id="ARBA00022989"/>
    </source>
</evidence>
<keyword evidence="6 8" id="KW-0472">Membrane</keyword>
<dbReference type="InterPro" id="IPR003838">
    <property type="entry name" value="ABC3_permease_C"/>
</dbReference>
<evidence type="ECO:0000259" key="10">
    <source>
        <dbReference type="Pfam" id="PF12704"/>
    </source>
</evidence>
<dbReference type="PIRSF" id="PIRSF031773">
    <property type="entry name" value="DevC"/>
    <property type="match status" value="1"/>
</dbReference>
<comment type="caution">
    <text evidence="11">The sequence shown here is derived from an EMBL/GenBank/DDBJ whole genome shotgun (WGS) entry which is preliminary data.</text>
</comment>
<evidence type="ECO:0000256" key="7">
    <source>
        <dbReference type="SAM" id="MobiDB-lite"/>
    </source>
</evidence>
<feature type="region of interest" description="Disordered" evidence="7">
    <location>
        <begin position="17"/>
        <end position="37"/>
    </location>
</feature>
<dbReference type="AlphaFoldDB" id="A0A9X1L8B1"/>
<feature type="transmembrane region" description="Helical" evidence="8">
    <location>
        <begin position="395"/>
        <end position="414"/>
    </location>
</feature>
<keyword evidence="2" id="KW-0813">Transport</keyword>
<keyword evidence="4 8" id="KW-0812">Transmembrane</keyword>
<keyword evidence="5 8" id="KW-1133">Transmembrane helix</keyword>
<dbReference type="InterPro" id="IPR051125">
    <property type="entry name" value="ABC-4/HrtB_transporter"/>
</dbReference>
<dbReference type="Proteomes" id="UP001139311">
    <property type="component" value="Unassembled WGS sequence"/>
</dbReference>
<evidence type="ECO:0000256" key="2">
    <source>
        <dbReference type="ARBA" id="ARBA00022448"/>
    </source>
</evidence>
<keyword evidence="12" id="KW-1185">Reference proteome</keyword>
<dbReference type="EMBL" id="JAJAQI010000015">
    <property type="protein sequence ID" value="MCB4822369.1"/>
    <property type="molecule type" value="Genomic_DNA"/>
</dbReference>
<protein>
    <submittedName>
        <fullName evidence="11">ABC transporter permease DevC</fullName>
    </submittedName>
</protein>
<feature type="domain" description="ABC3 transporter permease C-terminal" evidence="9">
    <location>
        <begin position="309"/>
        <end position="422"/>
    </location>
</feature>
<comment type="subcellular location">
    <subcellularLocation>
        <location evidence="1">Cell membrane</location>
        <topology evidence="1">Multi-pass membrane protein</topology>
    </subcellularLocation>
</comment>
<evidence type="ECO:0000256" key="6">
    <source>
        <dbReference type="ARBA" id="ARBA00023136"/>
    </source>
</evidence>